<dbReference type="FunFam" id="2.30.29.30:FF:000351">
    <property type="entry name" value="Phospholipase"/>
    <property type="match status" value="1"/>
</dbReference>
<dbReference type="SMART" id="SM00155">
    <property type="entry name" value="PLDc"/>
    <property type="match status" value="2"/>
</dbReference>
<feature type="domain" description="PLD phosphodiesterase" evidence="11">
    <location>
        <begin position="935"/>
        <end position="962"/>
    </location>
</feature>
<evidence type="ECO:0000256" key="10">
    <source>
        <dbReference type="SAM" id="MobiDB-lite"/>
    </source>
</evidence>
<dbReference type="InterPro" id="IPR016555">
    <property type="entry name" value="PLipase_D_euk"/>
</dbReference>
<evidence type="ECO:0000256" key="9">
    <source>
        <dbReference type="PIRNR" id="PIRNR009376"/>
    </source>
</evidence>
<dbReference type="Pfam" id="PF00787">
    <property type="entry name" value="PX"/>
    <property type="match status" value="1"/>
</dbReference>
<evidence type="ECO:0000259" key="12">
    <source>
        <dbReference type="PROSITE" id="PS50195"/>
    </source>
</evidence>
<dbReference type="Gene3D" id="3.30.870.10">
    <property type="entry name" value="Endonuclease Chain A"/>
    <property type="match status" value="3"/>
</dbReference>
<dbReference type="CDD" id="cd06895">
    <property type="entry name" value="PX_PLD"/>
    <property type="match status" value="1"/>
</dbReference>
<evidence type="ECO:0000256" key="8">
    <source>
        <dbReference type="ARBA" id="ARBA00037868"/>
    </source>
</evidence>
<dbReference type="PROSITE" id="PS50035">
    <property type="entry name" value="PLD"/>
    <property type="match status" value="2"/>
</dbReference>
<dbReference type="GO" id="GO:0004630">
    <property type="term" value="F:phospholipase D activity"/>
    <property type="evidence" value="ECO:0007669"/>
    <property type="project" value="UniProtKB-UniRule"/>
</dbReference>
<dbReference type="CDD" id="cd09138">
    <property type="entry name" value="PLDc_vPLD1_2_yPLD_like_1"/>
    <property type="match status" value="1"/>
</dbReference>
<evidence type="ECO:0000256" key="5">
    <source>
        <dbReference type="ARBA" id="ARBA00022963"/>
    </source>
</evidence>
<dbReference type="PIRSF" id="PIRSF009376">
    <property type="entry name" value="Phospholipase_D_euk"/>
    <property type="match status" value="1"/>
</dbReference>
<keyword evidence="5 9" id="KW-0442">Lipid degradation</keyword>
<accession>A0AAW2HCP1</accession>
<protein>
    <recommendedName>
        <fullName evidence="9">Phospholipase</fullName>
        <ecNumber evidence="9">3.1.4.4</ecNumber>
    </recommendedName>
</protein>
<evidence type="ECO:0000256" key="4">
    <source>
        <dbReference type="ARBA" id="ARBA00022801"/>
    </source>
</evidence>
<dbReference type="GO" id="GO:0006654">
    <property type="term" value="P:phosphatidic acid biosynthetic process"/>
    <property type="evidence" value="ECO:0007669"/>
    <property type="project" value="InterPro"/>
</dbReference>
<dbReference type="CDD" id="cd09141">
    <property type="entry name" value="PLDc_vPLD1_2_yPLD_like_2"/>
    <property type="match status" value="1"/>
</dbReference>
<reference evidence="13" key="1">
    <citation type="journal article" date="2024" name="Gigascience">
        <title>Chromosome-level genome of the poultry shaft louse Menopon gallinae provides insight into the host-switching and adaptive evolution of parasitic lice.</title>
        <authorList>
            <person name="Xu Y."/>
            <person name="Ma L."/>
            <person name="Liu S."/>
            <person name="Liang Y."/>
            <person name="Liu Q."/>
            <person name="He Z."/>
            <person name="Tian L."/>
            <person name="Duan Y."/>
            <person name="Cai W."/>
            <person name="Li H."/>
            <person name="Song F."/>
        </authorList>
    </citation>
    <scope>NUCLEOTIDE SEQUENCE</scope>
    <source>
        <strain evidence="13">Cailab_2023a</strain>
    </source>
</reference>
<comment type="catalytic activity">
    <reaction evidence="1 9">
        <text>a 1,2-diacyl-sn-glycero-3-phosphocholine + H2O = a 1,2-diacyl-sn-glycero-3-phosphate + choline + H(+)</text>
        <dbReference type="Rhea" id="RHEA:14445"/>
        <dbReference type="ChEBI" id="CHEBI:15354"/>
        <dbReference type="ChEBI" id="CHEBI:15377"/>
        <dbReference type="ChEBI" id="CHEBI:15378"/>
        <dbReference type="ChEBI" id="CHEBI:57643"/>
        <dbReference type="ChEBI" id="CHEBI:58608"/>
        <dbReference type="EC" id="3.1.4.4"/>
    </reaction>
</comment>
<evidence type="ECO:0000313" key="13">
    <source>
        <dbReference type="EMBL" id="KAL0267560.1"/>
    </source>
</evidence>
<dbReference type="InterPro" id="IPR011993">
    <property type="entry name" value="PH-like_dom_sf"/>
</dbReference>
<keyword evidence="7" id="KW-0449">Lipoprotein</keyword>
<feature type="compositionally biased region" description="Basic and acidic residues" evidence="10">
    <location>
        <begin position="129"/>
        <end position="144"/>
    </location>
</feature>
<keyword evidence="4 9" id="KW-0378">Hydrolase</keyword>
<dbReference type="Pfam" id="PF13091">
    <property type="entry name" value="PLDc_2"/>
    <property type="match status" value="1"/>
</dbReference>
<name>A0AAW2HCP1_9NEOP</name>
<dbReference type="InterPro" id="IPR036871">
    <property type="entry name" value="PX_dom_sf"/>
</dbReference>
<keyword evidence="6" id="KW-0443">Lipid metabolism</keyword>
<feature type="domain" description="PLD phosphodiesterase" evidence="11">
    <location>
        <begin position="463"/>
        <end position="490"/>
    </location>
</feature>
<evidence type="ECO:0000259" key="11">
    <source>
        <dbReference type="PROSITE" id="PS50035"/>
    </source>
</evidence>
<dbReference type="InterPro" id="IPR001736">
    <property type="entry name" value="PLipase_D/transphosphatidylase"/>
</dbReference>
<dbReference type="PANTHER" id="PTHR18896:SF76">
    <property type="entry name" value="PHOSPHOLIPASE"/>
    <property type="match status" value="1"/>
</dbReference>
<organism evidence="13">
    <name type="scientific">Menopon gallinae</name>
    <name type="common">poultry shaft louse</name>
    <dbReference type="NCBI Taxonomy" id="328185"/>
    <lineage>
        <taxon>Eukaryota</taxon>
        <taxon>Metazoa</taxon>
        <taxon>Ecdysozoa</taxon>
        <taxon>Arthropoda</taxon>
        <taxon>Hexapoda</taxon>
        <taxon>Insecta</taxon>
        <taxon>Pterygota</taxon>
        <taxon>Neoptera</taxon>
        <taxon>Paraneoptera</taxon>
        <taxon>Psocodea</taxon>
        <taxon>Troctomorpha</taxon>
        <taxon>Phthiraptera</taxon>
        <taxon>Amblycera</taxon>
        <taxon>Menoponidae</taxon>
        <taxon>Menopon</taxon>
    </lineage>
</organism>
<feature type="domain" description="PX" evidence="12">
    <location>
        <begin position="61"/>
        <end position="203"/>
    </location>
</feature>
<comment type="subcellular location">
    <subcellularLocation>
        <location evidence="8">Endomembrane system</location>
        <topology evidence="8">Lipid-anchor</topology>
    </subcellularLocation>
</comment>
<dbReference type="SUPFAM" id="SSF64268">
    <property type="entry name" value="PX domain"/>
    <property type="match status" value="1"/>
</dbReference>
<evidence type="ECO:0000256" key="6">
    <source>
        <dbReference type="ARBA" id="ARBA00023098"/>
    </source>
</evidence>
<dbReference type="GO" id="GO:0035091">
    <property type="term" value="F:phosphatidylinositol binding"/>
    <property type="evidence" value="ECO:0007669"/>
    <property type="project" value="InterPro"/>
</dbReference>
<dbReference type="EC" id="3.1.4.4" evidence="9"/>
<dbReference type="Gene3D" id="2.30.29.30">
    <property type="entry name" value="Pleckstrin-homology domain (PH domain)/Phosphotyrosine-binding domain (PTB)"/>
    <property type="match status" value="1"/>
</dbReference>
<evidence type="ECO:0000256" key="3">
    <source>
        <dbReference type="ARBA" id="ARBA00022737"/>
    </source>
</evidence>
<comment type="similarity">
    <text evidence="2 9">Belongs to the phospholipase D family.</text>
</comment>
<dbReference type="SUPFAM" id="SSF50729">
    <property type="entry name" value="PH domain-like"/>
    <property type="match status" value="1"/>
</dbReference>
<dbReference type="GO" id="GO:0012505">
    <property type="term" value="C:endomembrane system"/>
    <property type="evidence" value="ECO:0007669"/>
    <property type="project" value="UniProtKB-SubCell"/>
</dbReference>
<dbReference type="Pfam" id="PF00614">
    <property type="entry name" value="PLDc"/>
    <property type="match status" value="1"/>
</dbReference>
<feature type="compositionally biased region" description="Basic and acidic residues" evidence="10">
    <location>
        <begin position="568"/>
        <end position="577"/>
    </location>
</feature>
<dbReference type="PROSITE" id="PS50195">
    <property type="entry name" value="PX"/>
    <property type="match status" value="1"/>
</dbReference>
<dbReference type="InterPro" id="IPR025202">
    <property type="entry name" value="PLD-like_dom"/>
</dbReference>
<dbReference type="AlphaFoldDB" id="A0AAW2HCP1"/>
<proteinExistence type="inferred from homology"/>
<dbReference type="GO" id="GO:0035556">
    <property type="term" value="P:intracellular signal transduction"/>
    <property type="evidence" value="ECO:0007669"/>
    <property type="project" value="InterPro"/>
</dbReference>
<dbReference type="FunFam" id="3.30.870.10:FF:000048">
    <property type="entry name" value="Phospholipase"/>
    <property type="match status" value="1"/>
</dbReference>
<dbReference type="GO" id="GO:0060627">
    <property type="term" value="P:regulation of vesicle-mediated transport"/>
    <property type="evidence" value="ECO:0007669"/>
    <property type="project" value="TreeGrafter"/>
</dbReference>
<feature type="region of interest" description="Disordered" evidence="10">
    <location>
        <begin position="129"/>
        <end position="153"/>
    </location>
</feature>
<evidence type="ECO:0000256" key="7">
    <source>
        <dbReference type="ARBA" id="ARBA00023288"/>
    </source>
</evidence>
<dbReference type="InterPro" id="IPR015679">
    <property type="entry name" value="PLipase_D_fam"/>
</dbReference>
<sequence length="1055" mass="121434">MEEEDYDELEDGDIEDGTLGGIIYGHSEKEEVLPEIPFRSIYDDPLPFRDRRRKVFVPQTPLTIRFVKYERNVTHHLLNPYLYTIEVQHGDFIWTIYKRYRHIQLLHQQLKVFRATLVLPFPTANHRSDRQSFKELKEKGEDGHGRKRSSLPRFPKKPEVMISYDQIDERMQQLEDYLNRLFNIKLYREHHDSVYFLLCSHLSFVKGLGMKGREGLVKKQTGSTRKGCSCFGLLDNNICLRCTHVCSDTCGSWRQRWLFVKDTFLGYIRPRDGSIRGILLFDQGFEVSAGFYSSGMRNRFQVLNLQRRIVFKCKGMRKRQGWTEFIKDVCNRQGYGFTQHNKNSSFAPPRANCKACWFVDGSSYMAHVADAIFNAKEEIYIADWWLSPEIYLKRPALHGYHWRLDSLLQTKALQGVKIFVLLYKEVELALGINSYYSKSILSRLHSSNIKVLRHPDHANSGVFLWAHHEKIVCVDQNYAFLGGIDLCYGRWDTHEHRLADFGGFRRDPNKRKYTSSRPSGIKYRPLAVLAQDVNNIGRRTLSSFDSREEPVEAAEGTDLEIEKELADLESSQEKDQNDNENANAENVDGKVEAEVPEEHMKCDTPDPVPQPFASRLKNCFSRICCDCSGCGKAEETPPEVPLVTVEQPEIEKIEEVKRIKPVECFTGEKTPEDIEIQPEDLWGAKYWIGKDYTNFIVKDFSNLDSPFQDLVDRNTTPRMPWHDIGVMVQGAAARDVARHFIQRWNAVKVEKAKKINSIPYLMPKSYENFHNDMPCAEYNVKCQVLRSISSWSGGYLDPDIWEESIHEAYITSIAKSQHYIYIENQFFISLARHNPYVKNQIGEALCKRIVRAHKEGNPFRVYVIIPLLPGFEGEVGAASGTALHAITHWNYASICRGNDSIMSRLQELGVENPGDYITFHGLRKHSEFNKDHVTELIYVHSKLMIVDDRLVICGSANINDRSLLGKRDSEIAVLIEDEEFVPGRMNNIYTQVGKYASSLRMHLFKEHLGLLPVGIGAGDDGNAGIDVTDPICDEFYHNIWTKISQNNTKIYKGGV</sequence>
<dbReference type="Gene3D" id="3.30.1520.10">
    <property type="entry name" value="Phox-like domain"/>
    <property type="match status" value="1"/>
</dbReference>
<evidence type="ECO:0000256" key="1">
    <source>
        <dbReference type="ARBA" id="ARBA00000798"/>
    </source>
</evidence>
<dbReference type="PANTHER" id="PTHR18896">
    <property type="entry name" value="PHOSPHOLIPASE D"/>
    <property type="match status" value="1"/>
</dbReference>
<dbReference type="EMBL" id="JARGDH010000005">
    <property type="protein sequence ID" value="KAL0267558.1"/>
    <property type="molecule type" value="Genomic_DNA"/>
</dbReference>
<dbReference type="GO" id="GO:0009395">
    <property type="term" value="P:phospholipid catabolic process"/>
    <property type="evidence" value="ECO:0007669"/>
    <property type="project" value="TreeGrafter"/>
</dbReference>
<evidence type="ECO:0000256" key="2">
    <source>
        <dbReference type="ARBA" id="ARBA00008664"/>
    </source>
</evidence>
<feature type="region of interest" description="Disordered" evidence="10">
    <location>
        <begin position="568"/>
        <end position="588"/>
    </location>
</feature>
<dbReference type="EMBL" id="JARGDH010000005">
    <property type="protein sequence ID" value="KAL0267560.1"/>
    <property type="molecule type" value="Genomic_DNA"/>
</dbReference>
<dbReference type="InterPro" id="IPR001683">
    <property type="entry name" value="PX_dom"/>
</dbReference>
<gene>
    <name evidence="13" type="ORF">PYX00_009799</name>
</gene>
<dbReference type="SUPFAM" id="SSF56024">
    <property type="entry name" value="Phospholipase D/nuclease"/>
    <property type="match status" value="2"/>
</dbReference>
<dbReference type="EMBL" id="JARGDH010000005">
    <property type="protein sequence ID" value="KAL0267559.1"/>
    <property type="molecule type" value="Genomic_DNA"/>
</dbReference>
<dbReference type="CDD" id="cd01254">
    <property type="entry name" value="PH_PLD"/>
    <property type="match status" value="1"/>
</dbReference>
<dbReference type="SMART" id="SM00312">
    <property type="entry name" value="PX"/>
    <property type="match status" value="1"/>
</dbReference>
<keyword evidence="3" id="KW-0677">Repeat</keyword>
<comment type="caution">
    <text evidence="13">The sequence shown here is derived from an EMBL/GenBank/DDBJ whole genome shotgun (WGS) entry which is preliminary data.</text>
</comment>
<dbReference type="FunFam" id="3.30.870.10:FF:000011">
    <property type="entry name" value="Phospholipase"/>
    <property type="match status" value="1"/>
</dbReference>